<feature type="signal peptide" evidence="3">
    <location>
        <begin position="1"/>
        <end position="23"/>
    </location>
</feature>
<organism evidence="4 5">
    <name type="scientific">Caenorhabditis elegans</name>
    <dbReference type="NCBI Taxonomy" id="6239"/>
    <lineage>
        <taxon>Eukaryota</taxon>
        <taxon>Metazoa</taxon>
        <taxon>Ecdysozoa</taxon>
        <taxon>Nematoda</taxon>
        <taxon>Chromadorea</taxon>
        <taxon>Rhabditida</taxon>
        <taxon>Rhabditina</taxon>
        <taxon>Rhabditomorpha</taxon>
        <taxon>Rhabditoidea</taxon>
        <taxon>Rhabditidae</taxon>
        <taxon>Peloderinae</taxon>
        <taxon>Caenorhabditis</taxon>
    </lineage>
</organism>
<dbReference type="eggNOG" id="ENOG502TGEY">
    <property type="taxonomic scope" value="Eukaryota"/>
</dbReference>
<dbReference type="AlphaFoldDB" id="Q20553"/>
<dbReference type="InParanoid" id="Q20553"/>
<dbReference type="PANTHER" id="PTHR34005">
    <property type="entry name" value="PROTEIN CBG15054-RELATED"/>
    <property type="match status" value="1"/>
</dbReference>
<keyword evidence="2" id="KW-0472">Membrane</keyword>
<keyword evidence="3" id="KW-0732">Signal</keyword>
<dbReference type="HOGENOM" id="CLU_562890_0_0_1"/>
<dbReference type="UCSC" id="F48B9.3">
    <property type="organism name" value="c. elegans"/>
</dbReference>
<evidence type="ECO:0000313" key="5">
    <source>
        <dbReference type="Proteomes" id="UP000001940"/>
    </source>
</evidence>
<dbReference type="CTD" id="185965"/>
<feature type="transmembrane region" description="Helical" evidence="2">
    <location>
        <begin position="426"/>
        <end position="448"/>
    </location>
</feature>
<protein>
    <submittedName>
        <fullName evidence="4">ZP domain-containing protein</fullName>
    </submittedName>
</protein>
<dbReference type="PaxDb" id="6239-F48B9.3"/>
<feature type="coiled-coil region" evidence="1">
    <location>
        <begin position="305"/>
        <end position="332"/>
    </location>
</feature>
<dbReference type="Pfam" id="PF03761">
    <property type="entry name" value="DUF316"/>
    <property type="match status" value="1"/>
</dbReference>
<dbReference type="PANTHER" id="PTHR34005:SF2">
    <property type="entry name" value="DUF4817 DOMAIN-CONTAINING PROTEIN-RELATED"/>
    <property type="match status" value="1"/>
</dbReference>
<dbReference type="WormBase" id="F48B9.3">
    <property type="protein sequence ID" value="CE46759"/>
    <property type="gene ID" value="WBGene00018589"/>
</dbReference>
<name>Q20553_CAEEL</name>
<feature type="chain" id="PRO_5004199233" evidence="3">
    <location>
        <begin position="24"/>
        <end position="466"/>
    </location>
</feature>
<dbReference type="EMBL" id="BX284606">
    <property type="protein sequence ID" value="CCD68822.2"/>
    <property type="molecule type" value="Genomic_DNA"/>
</dbReference>
<evidence type="ECO:0000256" key="1">
    <source>
        <dbReference type="SAM" id="Coils"/>
    </source>
</evidence>
<dbReference type="Bgee" id="WBGene00018589">
    <property type="expression patterns" value="Expressed in adult organism and 1 other cell type or tissue"/>
</dbReference>
<keyword evidence="2" id="KW-0812">Transmembrane</keyword>
<dbReference type="OrthoDB" id="5870682at2759"/>
<dbReference type="OMA" id="EPVIHVN"/>
<dbReference type="GeneID" id="185965"/>
<evidence type="ECO:0000256" key="3">
    <source>
        <dbReference type="SAM" id="SignalP"/>
    </source>
</evidence>
<reference evidence="4 5" key="1">
    <citation type="journal article" date="1998" name="Science">
        <title>Genome sequence of the nematode C. elegans: a platform for investigating biology.</title>
        <authorList>
            <consortium name="The C. elegans sequencing consortium"/>
            <person name="Sulson J.E."/>
            <person name="Waterston R."/>
        </authorList>
    </citation>
    <scope>NUCLEOTIDE SEQUENCE [LARGE SCALE GENOMIC DNA]</scope>
    <source>
        <strain evidence="4 5">Bristol N2</strain>
    </source>
</reference>
<proteinExistence type="predicted"/>
<dbReference type="RefSeq" id="NP_508398.2">
    <property type="nucleotide sequence ID" value="NM_075997.2"/>
</dbReference>
<dbReference type="InterPro" id="IPR005514">
    <property type="entry name" value="DUF316"/>
</dbReference>
<evidence type="ECO:0000313" key="6">
    <source>
        <dbReference type="WormBase" id="F48B9.3"/>
    </source>
</evidence>
<keyword evidence="2" id="KW-1133">Transmembrane helix</keyword>
<gene>
    <name evidence="4" type="ORF">CELE_F48B9.3</name>
    <name evidence="4 6" type="ORF">F48B9.3</name>
</gene>
<dbReference type="KEGG" id="cel:CELE_F48B9.3"/>
<dbReference type="FunCoup" id="Q20553">
    <property type="interactions" value="1367"/>
</dbReference>
<keyword evidence="1" id="KW-0175">Coiled coil</keyword>
<keyword evidence="5" id="KW-1185">Reference proteome</keyword>
<dbReference type="AGR" id="WB:WBGene00018589"/>
<dbReference type="Proteomes" id="UP000001940">
    <property type="component" value="Chromosome X"/>
</dbReference>
<sequence>MQSPSSNILFYILAVFLFSVTDSLNFLSGNLTEAENLERLATCGSSQQKANEYGGIFLKDETSSHFRKYLIALSSRHLVLNPGSKTLGFIYKKEECRNNIQKFKINSNQHWPGKLNHEKTAYYIGSCEEDSPRGFVIVEHKLHLPDIYSPHCLPDKVHKNGSEVEVFTTMNATAHSLEFIRTKIHVCNDIPGEMCTEQLVTDFGGPVVHSNNDSKTYVGHAFAHNEHSIRIIPIYPYLKQVCEVTGICERTSESAILPASLSNSKLSFVESDEPVIHVNFPTADESTIGEPAFMSSNTFLESEVIDVGELEIREMEVEIEEIMDEETDEKTNEIDLNTYFEQDEASDSEPKTEMETQVESSGEKIIILFESEESQDESDYEPFVISAVPEDSTIVRAEPFSAVIIPLPEHTIESSINQEFSTPEELLIAFLIMLSLTFFVLMCVYGFVEYTGKPYYWNIDLGNNPV</sequence>
<evidence type="ECO:0000256" key="2">
    <source>
        <dbReference type="SAM" id="Phobius"/>
    </source>
</evidence>
<accession>Q20553</accession>
<evidence type="ECO:0000313" key="4">
    <source>
        <dbReference type="EMBL" id="CCD68822.2"/>
    </source>
</evidence>